<sequence length="116" mass="12804">MLEKGNLTLAFDDFGSGYTKFKTMAMLAHKKRASILKVDGELVKEILNSEIHAKVVKSVTEFGKVLGLSLVFENISTEKLLKKVKQIVNSKGLDKAYGQGFYFATPQPAVVQPLNN</sequence>
<dbReference type="Proteomes" id="UP000606463">
    <property type="component" value="Unassembled WGS sequence"/>
</dbReference>
<reference evidence="2" key="1">
    <citation type="journal article" date="2020" name="ISME J.">
        <title>Gammaproteobacteria mediating utilization of methyl-, sulfur- and petroleum organic compounds in deep ocean hydrothermal plumes.</title>
        <authorList>
            <person name="Zhou Z."/>
            <person name="Liu Y."/>
            <person name="Pan J."/>
            <person name="Cron B.R."/>
            <person name="Toner B.M."/>
            <person name="Anantharaman K."/>
            <person name="Breier J.A."/>
            <person name="Dick G.J."/>
            <person name="Li M."/>
        </authorList>
    </citation>
    <scope>NUCLEOTIDE SEQUENCE</scope>
    <source>
        <strain evidence="2">SZUA-1501</strain>
    </source>
</reference>
<name>A0A9D0YQR2_AQUAO</name>
<proteinExistence type="predicted"/>
<dbReference type="GO" id="GO:0071111">
    <property type="term" value="F:cyclic-guanylate-specific phosphodiesterase activity"/>
    <property type="evidence" value="ECO:0007669"/>
    <property type="project" value="InterPro"/>
</dbReference>
<organism evidence="2 3">
    <name type="scientific">Aquifex aeolicus</name>
    <dbReference type="NCBI Taxonomy" id="63363"/>
    <lineage>
        <taxon>Bacteria</taxon>
        <taxon>Pseudomonadati</taxon>
        <taxon>Aquificota</taxon>
        <taxon>Aquificia</taxon>
        <taxon>Aquificales</taxon>
        <taxon>Aquificaceae</taxon>
        <taxon>Aquifex</taxon>
    </lineage>
</organism>
<evidence type="ECO:0000313" key="3">
    <source>
        <dbReference type="Proteomes" id="UP000606463"/>
    </source>
</evidence>
<accession>A0A9D0YQR2</accession>
<dbReference type="InterPro" id="IPR050706">
    <property type="entry name" value="Cyclic-di-GMP_PDE-like"/>
</dbReference>
<gene>
    <name evidence="2" type="ORF">EYH37_05550</name>
</gene>
<dbReference type="AlphaFoldDB" id="A0A9D0YQR2"/>
<protein>
    <submittedName>
        <fullName evidence="2">EAL domain-containing protein</fullName>
    </submittedName>
</protein>
<evidence type="ECO:0000259" key="1">
    <source>
        <dbReference type="PROSITE" id="PS50883"/>
    </source>
</evidence>
<dbReference type="InterPro" id="IPR001633">
    <property type="entry name" value="EAL_dom"/>
</dbReference>
<dbReference type="Pfam" id="PF00563">
    <property type="entry name" value="EAL"/>
    <property type="match status" value="1"/>
</dbReference>
<evidence type="ECO:0000313" key="2">
    <source>
        <dbReference type="EMBL" id="HIP98803.1"/>
    </source>
</evidence>
<dbReference type="EMBL" id="DQVE01000056">
    <property type="protein sequence ID" value="HIP98803.1"/>
    <property type="molecule type" value="Genomic_DNA"/>
</dbReference>
<dbReference type="PANTHER" id="PTHR33121:SF70">
    <property type="entry name" value="SIGNALING PROTEIN YKOW"/>
    <property type="match status" value="1"/>
</dbReference>
<feature type="domain" description="EAL" evidence="1">
    <location>
        <begin position="1"/>
        <end position="116"/>
    </location>
</feature>
<comment type="caution">
    <text evidence="2">The sequence shown here is derived from an EMBL/GenBank/DDBJ whole genome shotgun (WGS) entry which is preliminary data.</text>
</comment>
<dbReference type="PANTHER" id="PTHR33121">
    <property type="entry name" value="CYCLIC DI-GMP PHOSPHODIESTERASE PDEF"/>
    <property type="match status" value="1"/>
</dbReference>
<dbReference type="Gene3D" id="3.20.20.450">
    <property type="entry name" value="EAL domain"/>
    <property type="match status" value="1"/>
</dbReference>
<dbReference type="InterPro" id="IPR035919">
    <property type="entry name" value="EAL_sf"/>
</dbReference>
<dbReference type="PROSITE" id="PS50883">
    <property type="entry name" value="EAL"/>
    <property type="match status" value="1"/>
</dbReference>
<dbReference type="SUPFAM" id="SSF141868">
    <property type="entry name" value="EAL domain-like"/>
    <property type="match status" value="1"/>
</dbReference>